<keyword evidence="5" id="KW-1185">Reference proteome</keyword>
<dbReference type="InterPro" id="IPR027417">
    <property type="entry name" value="P-loop_NTPase"/>
</dbReference>
<evidence type="ECO:0000313" key="4">
    <source>
        <dbReference type="EMBL" id="KAH7252319.1"/>
    </source>
</evidence>
<dbReference type="InterPro" id="IPR038718">
    <property type="entry name" value="SNF2-like_sf"/>
</dbReference>
<dbReference type="Pfam" id="PF00176">
    <property type="entry name" value="SNF2-rel_dom"/>
    <property type="match status" value="1"/>
</dbReference>
<protein>
    <recommendedName>
        <fullName evidence="3">SNF2 N-terminal domain-containing protein</fullName>
    </recommendedName>
</protein>
<keyword evidence="1" id="KW-0547">Nucleotide-binding</keyword>
<dbReference type="Gene3D" id="3.40.50.10810">
    <property type="entry name" value="Tandem AAA-ATPase domain"/>
    <property type="match status" value="1"/>
</dbReference>
<dbReference type="AlphaFoldDB" id="A0A8K0S5N9"/>
<reference evidence="4" key="1">
    <citation type="journal article" date="2021" name="Nat. Commun.">
        <title>Genetic determinants of endophytism in the Arabidopsis root mycobiome.</title>
        <authorList>
            <person name="Mesny F."/>
            <person name="Miyauchi S."/>
            <person name="Thiergart T."/>
            <person name="Pickel B."/>
            <person name="Atanasova L."/>
            <person name="Karlsson M."/>
            <person name="Huettel B."/>
            <person name="Barry K.W."/>
            <person name="Haridas S."/>
            <person name="Chen C."/>
            <person name="Bauer D."/>
            <person name="Andreopoulos W."/>
            <person name="Pangilinan J."/>
            <person name="LaButti K."/>
            <person name="Riley R."/>
            <person name="Lipzen A."/>
            <person name="Clum A."/>
            <person name="Drula E."/>
            <person name="Henrissat B."/>
            <person name="Kohler A."/>
            <person name="Grigoriev I.V."/>
            <person name="Martin F.M."/>
            <person name="Hacquard S."/>
        </authorList>
    </citation>
    <scope>NUCLEOTIDE SEQUENCE</scope>
    <source>
        <strain evidence="4">MPI-SDFR-AT-0068</strain>
    </source>
</reference>
<dbReference type="OrthoDB" id="5021629at2759"/>
<evidence type="ECO:0000313" key="5">
    <source>
        <dbReference type="Proteomes" id="UP000813427"/>
    </source>
</evidence>
<dbReference type="InterPro" id="IPR000330">
    <property type="entry name" value="SNF2_N"/>
</dbReference>
<dbReference type="EMBL" id="JAGPXF010000003">
    <property type="protein sequence ID" value="KAH7252319.1"/>
    <property type="molecule type" value="Genomic_DNA"/>
</dbReference>
<comment type="caution">
    <text evidence="4">The sequence shown here is derived from an EMBL/GenBank/DDBJ whole genome shotgun (WGS) entry which is preliminary data.</text>
</comment>
<evidence type="ECO:0000256" key="2">
    <source>
        <dbReference type="ARBA" id="ARBA00022840"/>
    </source>
</evidence>
<gene>
    <name evidence="4" type="ORF">BKA59DRAFT_453543</name>
</gene>
<proteinExistence type="predicted"/>
<dbReference type="Proteomes" id="UP000813427">
    <property type="component" value="Unassembled WGS sequence"/>
</dbReference>
<dbReference type="SUPFAM" id="SSF52540">
    <property type="entry name" value="P-loop containing nucleoside triphosphate hydrolases"/>
    <property type="match status" value="1"/>
</dbReference>
<feature type="domain" description="SNF2 N-terminal" evidence="3">
    <location>
        <begin position="50"/>
        <end position="114"/>
    </location>
</feature>
<name>A0A8K0S5N9_9HYPO</name>
<dbReference type="GO" id="GO:0005524">
    <property type="term" value="F:ATP binding"/>
    <property type="evidence" value="ECO:0007669"/>
    <property type="project" value="InterPro"/>
</dbReference>
<accession>A0A8K0S5N9</accession>
<organism evidence="4 5">
    <name type="scientific">Fusarium tricinctum</name>
    <dbReference type="NCBI Taxonomy" id="61284"/>
    <lineage>
        <taxon>Eukaryota</taxon>
        <taxon>Fungi</taxon>
        <taxon>Dikarya</taxon>
        <taxon>Ascomycota</taxon>
        <taxon>Pezizomycotina</taxon>
        <taxon>Sordariomycetes</taxon>
        <taxon>Hypocreomycetidae</taxon>
        <taxon>Hypocreales</taxon>
        <taxon>Nectriaceae</taxon>
        <taxon>Fusarium</taxon>
        <taxon>Fusarium tricinctum species complex</taxon>
    </lineage>
</organism>
<evidence type="ECO:0000256" key="1">
    <source>
        <dbReference type="ARBA" id="ARBA00022741"/>
    </source>
</evidence>
<sequence length="218" mass="24360">MAFSAVAFKTGTQLNNTSIRGVQQANYLFGVLRECPHAPLHSDLYREHCFEFSVIIVDESHRAKSETTLLNRAIRSLDYQVAFLLTGAPIFNSWRDLAGQLMLLPDGGPFENLEHLAELIQLGRADLLETANKVQYAWAAQESVNLEKHRYSQLKIDNWVKKAQIAINSCRRQGNKSGLGIGIALLRRAQVEAANPLLRCAMEGYRHGPHGMMSQGNT</sequence>
<keyword evidence="2" id="KW-0067">ATP-binding</keyword>
<evidence type="ECO:0000259" key="3">
    <source>
        <dbReference type="Pfam" id="PF00176"/>
    </source>
</evidence>